<dbReference type="SUPFAM" id="SSF54427">
    <property type="entry name" value="NTF2-like"/>
    <property type="match status" value="1"/>
</dbReference>
<feature type="region of interest" description="Disordered" evidence="6">
    <location>
        <begin position="75"/>
        <end position="97"/>
    </location>
</feature>
<evidence type="ECO:0000256" key="2">
    <source>
        <dbReference type="ARBA" id="ARBA00011344"/>
    </source>
</evidence>
<dbReference type="SUPFAM" id="SSF88946">
    <property type="entry name" value="Sigma2 domain of RNA polymerase sigma factors"/>
    <property type="match status" value="1"/>
</dbReference>
<dbReference type="GO" id="GO:0006352">
    <property type="term" value="P:DNA-templated transcription initiation"/>
    <property type="evidence" value="ECO:0007669"/>
    <property type="project" value="InterPro"/>
</dbReference>
<dbReference type="Pfam" id="PF04542">
    <property type="entry name" value="Sigma70_r2"/>
    <property type="match status" value="1"/>
</dbReference>
<evidence type="ECO:0000256" key="5">
    <source>
        <dbReference type="ARBA" id="ARBA00023163"/>
    </source>
</evidence>
<comment type="caution">
    <text evidence="9">The sequence shown here is derived from an EMBL/GenBank/DDBJ whole genome shotgun (WGS) entry which is preliminary data.</text>
</comment>
<dbReference type="GO" id="GO:0016987">
    <property type="term" value="F:sigma factor activity"/>
    <property type="evidence" value="ECO:0007669"/>
    <property type="project" value="UniProtKB-KW"/>
</dbReference>
<evidence type="ECO:0000256" key="1">
    <source>
        <dbReference type="ARBA" id="ARBA00010641"/>
    </source>
</evidence>
<dbReference type="PANTHER" id="PTHR30173:SF43">
    <property type="entry name" value="ECF RNA POLYMERASE SIGMA FACTOR SIGI-RELATED"/>
    <property type="match status" value="1"/>
</dbReference>
<dbReference type="SUPFAM" id="SSF88659">
    <property type="entry name" value="Sigma3 and sigma4 domains of RNA polymerase sigma factors"/>
    <property type="match status" value="1"/>
</dbReference>
<dbReference type="Gene3D" id="3.10.450.50">
    <property type="match status" value="1"/>
</dbReference>
<proteinExistence type="inferred from homology"/>
<evidence type="ECO:0000313" key="9">
    <source>
        <dbReference type="EMBL" id="PJI93811.1"/>
    </source>
</evidence>
<dbReference type="PANTHER" id="PTHR30173">
    <property type="entry name" value="SIGMA 19 FACTOR"/>
    <property type="match status" value="1"/>
</dbReference>
<evidence type="ECO:0000259" key="8">
    <source>
        <dbReference type="Pfam" id="PF08281"/>
    </source>
</evidence>
<evidence type="ECO:0000256" key="3">
    <source>
        <dbReference type="ARBA" id="ARBA00023015"/>
    </source>
</evidence>
<dbReference type="InterPro" id="IPR052704">
    <property type="entry name" value="ECF_Sigma-70_Domain"/>
</dbReference>
<dbReference type="InterPro" id="IPR032710">
    <property type="entry name" value="NTF2-like_dom_sf"/>
</dbReference>
<name>A0A2M8WS95_9MICO</name>
<dbReference type="InterPro" id="IPR013325">
    <property type="entry name" value="RNA_pol_sigma_r2"/>
</dbReference>
<organism evidence="9 10">
    <name type="scientific">Luteimicrobium subarcticum</name>
    <dbReference type="NCBI Taxonomy" id="620910"/>
    <lineage>
        <taxon>Bacteria</taxon>
        <taxon>Bacillati</taxon>
        <taxon>Actinomycetota</taxon>
        <taxon>Actinomycetes</taxon>
        <taxon>Micrococcales</taxon>
        <taxon>Luteimicrobium</taxon>
    </lineage>
</organism>
<feature type="compositionally biased region" description="Basic and acidic residues" evidence="6">
    <location>
        <begin position="75"/>
        <end position="90"/>
    </location>
</feature>
<keyword evidence="5" id="KW-0804">Transcription</keyword>
<comment type="similarity">
    <text evidence="1">Belongs to the sigma-70 factor family. ECF subfamily.</text>
</comment>
<evidence type="ECO:0000259" key="7">
    <source>
        <dbReference type="Pfam" id="PF04542"/>
    </source>
</evidence>
<comment type="subunit">
    <text evidence="2">Interacts transiently with the RNA polymerase catalytic core formed by RpoA, RpoB, RpoC and RpoZ (2 alpha, 1 beta, 1 beta' and 1 omega subunit) to form the RNA polymerase holoenzyme that can initiate transcription.</text>
</comment>
<evidence type="ECO:0000313" key="10">
    <source>
        <dbReference type="Proteomes" id="UP000231586"/>
    </source>
</evidence>
<dbReference type="InterPro" id="IPR014284">
    <property type="entry name" value="RNA_pol_sigma-70_dom"/>
</dbReference>
<dbReference type="EMBL" id="PGTZ01000007">
    <property type="protein sequence ID" value="PJI93811.1"/>
    <property type="molecule type" value="Genomic_DNA"/>
</dbReference>
<evidence type="ECO:0000256" key="6">
    <source>
        <dbReference type="SAM" id="MobiDB-lite"/>
    </source>
</evidence>
<dbReference type="Pfam" id="PF08281">
    <property type="entry name" value="Sigma70_r4_2"/>
    <property type="match status" value="1"/>
</dbReference>
<protein>
    <submittedName>
        <fullName evidence="9">RNA polymerase ECF family sigma subunit</fullName>
    </submittedName>
</protein>
<dbReference type="InterPro" id="IPR007627">
    <property type="entry name" value="RNA_pol_sigma70_r2"/>
</dbReference>
<dbReference type="InterPro" id="IPR036388">
    <property type="entry name" value="WH-like_DNA-bd_sf"/>
</dbReference>
<dbReference type="NCBIfam" id="TIGR02937">
    <property type="entry name" value="sigma70-ECF"/>
    <property type="match status" value="1"/>
</dbReference>
<dbReference type="AlphaFoldDB" id="A0A2M8WS95"/>
<reference evidence="9 10" key="1">
    <citation type="submission" date="2017-11" db="EMBL/GenBank/DDBJ databases">
        <title>Genomic Encyclopedia of Archaeal and Bacterial Type Strains, Phase II (KMG-II): From Individual Species to Whole Genera.</title>
        <authorList>
            <person name="Goeker M."/>
        </authorList>
    </citation>
    <scope>NUCLEOTIDE SEQUENCE [LARGE SCALE GENOMIC DNA]</scope>
    <source>
        <strain evidence="9 10">DSM 22413</strain>
    </source>
</reference>
<keyword evidence="3" id="KW-0805">Transcription regulation</keyword>
<dbReference type="Gene3D" id="1.10.1740.10">
    <property type="match status" value="1"/>
</dbReference>
<dbReference type="Proteomes" id="UP000231586">
    <property type="component" value="Unassembled WGS sequence"/>
</dbReference>
<evidence type="ECO:0000256" key="4">
    <source>
        <dbReference type="ARBA" id="ARBA00023082"/>
    </source>
</evidence>
<dbReference type="Gene3D" id="1.10.10.10">
    <property type="entry name" value="Winged helix-like DNA-binding domain superfamily/Winged helix DNA-binding domain"/>
    <property type="match status" value="1"/>
</dbReference>
<dbReference type="RefSeq" id="WP_245859056.1">
    <property type="nucleotide sequence ID" value="NZ_PGTZ01000007.1"/>
</dbReference>
<dbReference type="InterPro" id="IPR013249">
    <property type="entry name" value="RNA_pol_sigma70_r4_t2"/>
</dbReference>
<sequence>MDDQVTARFEQERGRLRGVAYRVLGSTHEADDAVQEAWFRLERTDADSIDNLSAWLTTVVSRVCLDMLRARAARREDPWEHDDGTARAEDETTSPTFSAPVPALPEDLAVESDAVGSALLLVLDALGPVERLTFVLHDVFGVPFEEIAPVVGRTPAATRQIASRARRRVRGGGEPVPDRARQRAVVEAFLSASREGRFDDLLDLLDPDAVLRVDAVGVETAAANAAKGAPVLSAEMHGALAVATTFNGRARVARLALVDGEPAGVWAPGGTARSVFGIVVRDGKVVEVSIHMDPDDVAAMDVVLL</sequence>
<feature type="domain" description="RNA polymerase sigma factor 70 region 4 type 2" evidence="8">
    <location>
        <begin position="118"/>
        <end position="168"/>
    </location>
</feature>
<keyword evidence="10" id="KW-1185">Reference proteome</keyword>
<dbReference type="InterPro" id="IPR013324">
    <property type="entry name" value="RNA_pol_sigma_r3/r4-like"/>
</dbReference>
<gene>
    <name evidence="9" type="ORF">CLV34_1286</name>
</gene>
<keyword evidence="4" id="KW-0731">Sigma factor</keyword>
<accession>A0A2M8WS95</accession>
<dbReference type="GO" id="GO:0003677">
    <property type="term" value="F:DNA binding"/>
    <property type="evidence" value="ECO:0007669"/>
    <property type="project" value="InterPro"/>
</dbReference>
<feature type="domain" description="RNA polymerase sigma-70 region 2" evidence="7">
    <location>
        <begin position="9"/>
        <end position="72"/>
    </location>
</feature>